<protein>
    <submittedName>
        <fullName evidence="2">Uncharacterized protein</fullName>
    </submittedName>
</protein>
<dbReference type="Proteomes" id="UP000732399">
    <property type="component" value="Unassembled WGS sequence"/>
</dbReference>
<keyword evidence="3" id="KW-1185">Reference proteome</keyword>
<feature type="region of interest" description="Disordered" evidence="1">
    <location>
        <begin position="129"/>
        <end position="151"/>
    </location>
</feature>
<evidence type="ECO:0000313" key="2">
    <source>
        <dbReference type="EMBL" id="NJR79538.1"/>
    </source>
</evidence>
<accession>A0ABX1CRE2</accession>
<dbReference type="EMBL" id="JAAVJH010000008">
    <property type="protein sequence ID" value="NJR79538.1"/>
    <property type="molecule type" value="Genomic_DNA"/>
</dbReference>
<comment type="caution">
    <text evidence="2">The sequence shown here is derived from an EMBL/GenBank/DDBJ whole genome shotgun (WGS) entry which is preliminary data.</text>
</comment>
<name>A0ABX1CRE2_9SPHN</name>
<sequence>MLAFGLVRQTSADPAGVMPSGEGPSVGERVKRLLVPVCRADIVQQIARNGEPALQSVQHAMEQEGWTASRLDSDEGAISLAITAPGLLPFVYRLAPRSRPLAAYIAREAPEGRRSLAWLLAAQVEGEGLSRPDRLHRRADRQRRARALASR</sequence>
<proteinExistence type="predicted"/>
<evidence type="ECO:0000313" key="3">
    <source>
        <dbReference type="Proteomes" id="UP000732399"/>
    </source>
</evidence>
<dbReference type="RefSeq" id="WP_168135099.1">
    <property type="nucleotide sequence ID" value="NZ_JAAVJH010000008.1"/>
</dbReference>
<gene>
    <name evidence="2" type="ORF">HBH26_13185</name>
</gene>
<reference evidence="2 3" key="1">
    <citation type="submission" date="2020-03" db="EMBL/GenBank/DDBJ databases">
        <authorList>
            <person name="Wang L."/>
            <person name="He N."/>
            <person name="Li Y."/>
            <person name="Fang Y."/>
            <person name="Zhang F."/>
        </authorList>
    </citation>
    <scope>NUCLEOTIDE SEQUENCE [LARGE SCALE GENOMIC DNA]</scope>
    <source>
        <strain evidence="2 3">36D10-4-7</strain>
    </source>
</reference>
<organism evidence="2 3">
    <name type="scientific">Sphingomonas corticis</name>
    <dbReference type="NCBI Taxonomy" id="2722791"/>
    <lineage>
        <taxon>Bacteria</taxon>
        <taxon>Pseudomonadati</taxon>
        <taxon>Pseudomonadota</taxon>
        <taxon>Alphaproteobacteria</taxon>
        <taxon>Sphingomonadales</taxon>
        <taxon>Sphingomonadaceae</taxon>
        <taxon>Sphingomonas</taxon>
    </lineage>
</organism>
<feature type="compositionally biased region" description="Basic residues" evidence="1">
    <location>
        <begin position="134"/>
        <end position="151"/>
    </location>
</feature>
<evidence type="ECO:0000256" key="1">
    <source>
        <dbReference type="SAM" id="MobiDB-lite"/>
    </source>
</evidence>